<dbReference type="InterPro" id="IPR052021">
    <property type="entry name" value="Type-I_RS_S_subunit"/>
</dbReference>
<dbReference type="AlphaFoldDB" id="A0A059FXU0"/>
<dbReference type="PANTHER" id="PTHR30408:SF12">
    <property type="entry name" value="TYPE I RESTRICTION ENZYME MJAVIII SPECIFICITY SUBUNIT"/>
    <property type="match status" value="1"/>
</dbReference>
<dbReference type="Pfam" id="PF01420">
    <property type="entry name" value="Methylase_S"/>
    <property type="match status" value="2"/>
</dbReference>
<protein>
    <submittedName>
        <fullName evidence="6">Type I restriction-modification system subunit S</fullName>
    </submittedName>
</protein>
<keyword evidence="7" id="KW-1185">Reference proteome</keyword>
<evidence type="ECO:0000259" key="5">
    <source>
        <dbReference type="Pfam" id="PF01420"/>
    </source>
</evidence>
<gene>
    <name evidence="6" type="ORF">HHI_06634</name>
</gene>
<dbReference type="RefSeq" id="WP_011647532.1">
    <property type="nucleotide sequence ID" value="NZ_ARYI01000004.1"/>
</dbReference>
<comment type="caution">
    <text evidence="6">The sequence shown here is derived from an EMBL/GenBank/DDBJ whole genome shotgun (WGS) entry which is preliminary data.</text>
</comment>
<dbReference type="Proteomes" id="UP000025061">
    <property type="component" value="Unassembled WGS sequence"/>
</dbReference>
<dbReference type="Gene3D" id="3.90.220.20">
    <property type="entry name" value="DNA methylase specificity domains"/>
    <property type="match status" value="2"/>
</dbReference>
<keyword evidence="3" id="KW-0238">DNA-binding</keyword>
<keyword evidence="2" id="KW-0680">Restriction system</keyword>
<dbReference type="EMBL" id="ARYI01000004">
    <property type="protein sequence ID" value="KCZ95326.1"/>
    <property type="molecule type" value="Genomic_DNA"/>
</dbReference>
<evidence type="ECO:0000313" key="6">
    <source>
        <dbReference type="EMBL" id="KCZ95326.1"/>
    </source>
</evidence>
<name>A0A059FXU0_9PROT</name>
<proteinExistence type="inferred from homology"/>
<dbReference type="CDD" id="cd17283">
    <property type="entry name" value="RMtype1_S_Hpy180ORF7835P_TRD2-CR2_like"/>
    <property type="match status" value="1"/>
</dbReference>
<organism evidence="6 7">
    <name type="scientific">Hyphomonas hirschiana VP5</name>
    <dbReference type="NCBI Taxonomy" id="1280951"/>
    <lineage>
        <taxon>Bacteria</taxon>
        <taxon>Pseudomonadati</taxon>
        <taxon>Pseudomonadota</taxon>
        <taxon>Alphaproteobacteria</taxon>
        <taxon>Hyphomonadales</taxon>
        <taxon>Hyphomonadaceae</taxon>
        <taxon>Hyphomonas</taxon>
    </lineage>
</organism>
<dbReference type="OrthoDB" id="164285at2"/>
<feature type="coiled-coil region" evidence="4">
    <location>
        <begin position="157"/>
        <end position="184"/>
    </location>
</feature>
<sequence length="381" mass="41762">MNWPLRTLDEIFEIARGGSPRPIDQFITDADDGVNWIMIGDASNSSKHIRETKKKIKPSGVSRSRLVKPGDFLLTNSMSFGRPYILDTHGCIHDGWLVLSPRRANVDHDYFYHLLGSPAIFGQFEKLAAGATVKNLNIDLVKRVIVALPPLEEQKRIAAILDQADELRRKRQRALDRLNQLGQAIFIDMFGDGASFESASLRTLGRVSTGSTPPTSDADSFGGPVPFVTPGDLGSGEAVKRSLTEAGAQKSRLVGPGATLVCCIGATIGKMGQARERSAFNQQINAVDWGDRIGAAFGFFAVQQIRSLIIHKGKGASTTLPILKKSEFEKLEIFVPPMVEQQEFAHRVGIVQCSLTDASLHNSRLEELFASLQHRAFRGEL</sequence>
<dbReference type="InterPro" id="IPR044946">
    <property type="entry name" value="Restrct_endonuc_typeI_TRD_sf"/>
</dbReference>
<evidence type="ECO:0000256" key="4">
    <source>
        <dbReference type="SAM" id="Coils"/>
    </source>
</evidence>
<feature type="domain" description="Type I restriction modification DNA specificity" evidence="5">
    <location>
        <begin position="199"/>
        <end position="347"/>
    </location>
</feature>
<accession>A0A059FXU0</accession>
<dbReference type="InterPro" id="IPR000055">
    <property type="entry name" value="Restrct_endonuc_typeI_TRD"/>
</dbReference>
<evidence type="ECO:0000256" key="3">
    <source>
        <dbReference type="ARBA" id="ARBA00023125"/>
    </source>
</evidence>
<dbReference type="GO" id="GO:0009307">
    <property type="term" value="P:DNA restriction-modification system"/>
    <property type="evidence" value="ECO:0007669"/>
    <property type="project" value="UniProtKB-KW"/>
</dbReference>
<dbReference type="SUPFAM" id="SSF116734">
    <property type="entry name" value="DNA methylase specificity domain"/>
    <property type="match status" value="2"/>
</dbReference>
<evidence type="ECO:0000313" key="7">
    <source>
        <dbReference type="Proteomes" id="UP000025061"/>
    </source>
</evidence>
<comment type="similarity">
    <text evidence="1">Belongs to the type-I restriction system S methylase family.</text>
</comment>
<dbReference type="CDD" id="cd17293">
    <property type="entry name" value="RMtype1_S_Ppo21ORF8840P_TRD1-CR1_like"/>
    <property type="match status" value="1"/>
</dbReference>
<reference evidence="6 7" key="1">
    <citation type="submission" date="2013-04" db="EMBL/GenBank/DDBJ databases">
        <title>Hyphomonas hirschiana VP5 Genome Sequencing.</title>
        <authorList>
            <person name="Lai Q."/>
            <person name="Shao Z."/>
        </authorList>
    </citation>
    <scope>NUCLEOTIDE SEQUENCE [LARGE SCALE GENOMIC DNA]</scope>
    <source>
        <strain evidence="6 7">VP5</strain>
    </source>
</reference>
<keyword evidence="4" id="KW-0175">Coiled coil</keyword>
<dbReference type="GO" id="GO:0003677">
    <property type="term" value="F:DNA binding"/>
    <property type="evidence" value="ECO:0007669"/>
    <property type="project" value="UniProtKB-KW"/>
</dbReference>
<dbReference type="PATRIC" id="fig|1280951.3.peg.1338"/>
<evidence type="ECO:0000256" key="1">
    <source>
        <dbReference type="ARBA" id="ARBA00010923"/>
    </source>
</evidence>
<dbReference type="PANTHER" id="PTHR30408">
    <property type="entry name" value="TYPE-1 RESTRICTION ENZYME ECOKI SPECIFICITY PROTEIN"/>
    <property type="match status" value="1"/>
</dbReference>
<evidence type="ECO:0000256" key="2">
    <source>
        <dbReference type="ARBA" id="ARBA00022747"/>
    </source>
</evidence>
<feature type="domain" description="Type I restriction modification DNA specificity" evidence="5">
    <location>
        <begin position="2"/>
        <end position="170"/>
    </location>
</feature>